<keyword evidence="7" id="KW-0812">Transmembrane</keyword>
<evidence type="ECO:0000313" key="13">
    <source>
        <dbReference type="EMBL" id="RGS53369.1"/>
    </source>
</evidence>
<dbReference type="Gene3D" id="3.40.50.2300">
    <property type="match status" value="1"/>
</dbReference>
<dbReference type="InterPro" id="IPR015943">
    <property type="entry name" value="WD40/YVTN_repeat-like_dom_sf"/>
</dbReference>
<evidence type="ECO:0000256" key="2">
    <source>
        <dbReference type="ARBA" id="ARBA00012438"/>
    </source>
</evidence>
<dbReference type="InterPro" id="IPR013783">
    <property type="entry name" value="Ig-like_fold"/>
</dbReference>
<name>A0A174R2Y7_BACUN</name>
<reference evidence="11 15" key="1">
    <citation type="submission" date="2015-09" db="EMBL/GenBank/DDBJ databases">
        <authorList>
            <consortium name="Pathogen Informatics"/>
        </authorList>
    </citation>
    <scope>NUCLEOTIDE SEQUENCE [LARGE SCALE GENOMIC DNA]</scope>
    <source>
        <strain evidence="11 15">2789STDY5834898</strain>
    </source>
</reference>
<dbReference type="InterPro" id="IPR011123">
    <property type="entry name" value="Y_Y_Y"/>
</dbReference>
<dbReference type="InterPro" id="IPR001789">
    <property type="entry name" value="Sig_transdc_resp-reg_receiver"/>
</dbReference>
<organism evidence="11 15">
    <name type="scientific">Bacteroides uniformis</name>
    <dbReference type="NCBI Taxonomy" id="820"/>
    <lineage>
        <taxon>Bacteria</taxon>
        <taxon>Pseudomonadati</taxon>
        <taxon>Bacteroidota</taxon>
        <taxon>Bacteroidia</taxon>
        <taxon>Bacteroidales</taxon>
        <taxon>Bacteroidaceae</taxon>
        <taxon>Bacteroides</taxon>
    </lineage>
</organism>
<dbReference type="Pfam" id="PF12833">
    <property type="entry name" value="HTH_18"/>
    <property type="match status" value="1"/>
</dbReference>
<dbReference type="InterPro" id="IPR018060">
    <property type="entry name" value="HTH_AraC"/>
</dbReference>
<protein>
    <recommendedName>
        <fullName evidence="2">histidine kinase</fullName>
        <ecNumber evidence="2">2.7.13.3</ecNumber>
    </recommendedName>
</protein>
<evidence type="ECO:0000256" key="7">
    <source>
        <dbReference type="SAM" id="Phobius"/>
    </source>
</evidence>
<evidence type="ECO:0000313" key="14">
    <source>
        <dbReference type="EMBL" id="RGU41423.1"/>
    </source>
</evidence>
<evidence type="ECO:0000256" key="5">
    <source>
        <dbReference type="ARBA" id="ARBA00023163"/>
    </source>
</evidence>
<dbReference type="SMART" id="SM00388">
    <property type="entry name" value="HisKA"/>
    <property type="match status" value="1"/>
</dbReference>
<dbReference type="Gene3D" id="2.130.10.10">
    <property type="entry name" value="YVTN repeat-like/Quinoprotein amine dehydrogenase"/>
    <property type="match status" value="2"/>
</dbReference>
<dbReference type="Gene3D" id="3.30.565.10">
    <property type="entry name" value="Histidine kinase-like ATPase, C-terminal domain"/>
    <property type="match status" value="1"/>
</dbReference>
<dbReference type="InterPro" id="IPR003661">
    <property type="entry name" value="HisK_dim/P_dom"/>
</dbReference>
<evidence type="ECO:0000313" key="17">
    <source>
        <dbReference type="Proteomes" id="UP000285283"/>
    </source>
</evidence>
<sequence length="1363" mass="157283">MRTRYNLVIHVSVIFLLFLFNNYSSAYNLRQYSSKNGLSNSAVLSICQDGDGFMWFGSCEGVNFFDGLNFQLYNPIDKKKILSGNIVESILEAENNILWIQTNYGLDRLEKYSQTVHSFRQFKGKNWVVNSTDNRIFVVNSDNYIYYYVPEEQQFRGIQVDNLIADDILEVAIDKRNILWIFMKSGNNLSFSINSNPDGSISLEPKKLFDDEEKVMWCFYDDDTFYIVDNKYALYEYDPASCNKYYIYDLSDEVKRYGEISAIIQHKGEYFIGFKSSGLIVLQHIPESKDRYSIHDINIKSGIFCIEKDKFQDIIWVGTDGQGVYMYYNDSYTLRTTLLRDLPYNLNTPIRTFYIDEYGTFWFGTKGNGIVKIENYDAAVNEGEKSVQFLTNNSLLKSNSVYTIVPGKKDILWIGSENGLNYYSYKSSSIKNIDILGGNKPLRYVYSVCEFNDSTLWIATVGEGIVKAKLGEKDGNPVLKKDTTFLFDNGVIPSNYFFTSYKENDSIIWFGNRGYGAYKINNRTNKIEVYSLNEGSESQTLNDVFSILKSDKSYWFATSYGLARIYYDRDRYVFDKTNVLPKNVIHGMLQDEYNNLWLSTNRGLIKYNVSENTFQTYWKQNDLQVTEFSDGAYFKHIPSGTLFFGGINGFVTVSVNGFPKLDYNPEIQFSNLSIFGKEYNINDFVSIENSRKNITLNYEQNFFSLSFTAIDYINGNDYTYFYKLAELSDIWIDNGGSNSASFTNISPGRYTLLVKYRNNITGKESAVQSLVINISYPWYQTTLAYVVYTLLLLLVGYCIVRLSIKWYRMKKENIVEKLTRKQREDVYESKLRFFTNITHELCTPLTLIYGPCEKIISYDKSDSLIIKYAKLIKHNAEELNSLIAELIEFRRLETGHKKVEIKSCPISELARNIAEPFSELTSNKLLDYRINIVDNIYWNSDSGCLNKIITNLISNAFKYASVKGKISVDVYVEDKKLYIVVANTGKGIKEDDLSKIFDRYTVLDNFEDQNKAHETSRNGLGLAICNNMVKLLEGEITVTSVLNDITTFTVILPELSIEQATEGDEFFGNASVTVIENVSRKMEETSSVPEIVIPEYDKNKQTIMIIDDDSAMLWFVTEIFIDKYNVIPINNSTEVMSCLEQSSPDIIISDIMMPDIDGISLTTLIKGDKLRKHIPMILLSAKNTVEDQVRGIDSGAEVYITKPFSVRYLEKVVERLIKRKEDLKQYFSSAVSSFEINEGKLVHEEDKKFMEKVYQVIDSNITNPELSIETISSSLGYSTRQFYRRIKEITPKKPNDIIREYKLDIVKKLLINTNLSVEEIMDRTGFINRGNFFKIFSQKFEMTPKKYREQMRKDITKTNLENS</sequence>
<keyword evidence="7" id="KW-0472">Membrane</keyword>
<dbReference type="InterPro" id="IPR003594">
    <property type="entry name" value="HATPase_dom"/>
</dbReference>
<dbReference type="Pfam" id="PF02518">
    <property type="entry name" value="HATPase_c"/>
    <property type="match status" value="1"/>
</dbReference>
<dbReference type="Gene3D" id="1.10.10.60">
    <property type="entry name" value="Homeodomain-like"/>
    <property type="match status" value="1"/>
</dbReference>
<dbReference type="Proteomes" id="UP000095766">
    <property type="component" value="Unassembled WGS sequence"/>
</dbReference>
<dbReference type="EMBL" id="WCUG01000025">
    <property type="protein sequence ID" value="KAB4167464.1"/>
    <property type="molecule type" value="Genomic_DNA"/>
</dbReference>
<dbReference type="SUPFAM" id="SSF55874">
    <property type="entry name" value="ATPase domain of HSP90 chaperone/DNA topoisomerase II/histidine kinase"/>
    <property type="match status" value="1"/>
</dbReference>
<dbReference type="Proteomes" id="UP000285283">
    <property type="component" value="Unassembled WGS sequence"/>
</dbReference>
<proteinExistence type="predicted"/>
<dbReference type="GO" id="GO:0000155">
    <property type="term" value="F:phosphorelay sensor kinase activity"/>
    <property type="evidence" value="ECO:0007669"/>
    <property type="project" value="InterPro"/>
</dbReference>
<dbReference type="InterPro" id="IPR011110">
    <property type="entry name" value="Reg_prop"/>
</dbReference>
<evidence type="ECO:0000256" key="4">
    <source>
        <dbReference type="ARBA" id="ARBA00023015"/>
    </source>
</evidence>
<feature type="domain" description="HTH araC/xylS-type" evidence="8">
    <location>
        <begin position="1251"/>
        <end position="1350"/>
    </location>
</feature>
<evidence type="ECO:0000313" key="11">
    <source>
        <dbReference type="EMBL" id="CUQ03801.1"/>
    </source>
</evidence>
<dbReference type="InterPro" id="IPR036890">
    <property type="entry name" value="HATPase_C_sf"/>
</dbReference>
<dbReference type="SMART" id="SM00448">
    <property type="entry name" value="REC"/>
    <property type="match status" value="1"/>
</dbReference>
<dbReference type="EMBL" id="QRXV01000001">
    <property type="protein sequence ID" value="RGU41423.1"/>
    <property type="molecule type" value="Genomic_DNA"/>
</dbReference>
<evidence type="ECO:0000313" key="16">
    <source>
        <dbReference type="Proteomes" id="UP000284022"/>
    </source>
</evidence>
<dbReference type="Pfam" id="PF00512">
    <property type="entry name" value="HisKA"/>
    <property type="match status" value="1"/>
</dbReference>
<keyword evidence="7" id="KW-1133">Transmembrane helix</keyword>
<dbReference type="SUPFAM" id="SSF101898">
    <property type="entry name" value="NHL repeat"/>
    <property type="match status" value="1"/>
</dbReference>
<keyword evidence="3 6" id="KW-0597">Phosphoprotein</keyword>
<evidence type="ECO:0000256" key="6">
    <source>
        <dbReference type="PROSITE-ProRule" id="PRU00169"/>
    </source>
</evidence>
<reference evidence="12 18" key="3">
    <citation type="journal article" date="2019" name="Nat. Med.">
        <title>A library of human gut bacterial isolates paired with longitudinal multiomics data enables mechanistic microbiome research.</title>
        <authorList>
            <person name="Poyet M."/>
            <person name="Groussin M."/>
            <person name="Gibbons S.M."/>
            <person name="Avila-Pacheco J."/>
            <person name="Jiang X."/>
            <person name="Kearney S.M."/>
            <person name="Perrotta A.R."/>
            <person name="Berdy B."/>
            <person name="Zhao S."/>
            <person name="Lieberman T.D."/>
            <person name="Swanson P.K."/>
            <person name="Smith M."/>
            <person name="Roesemann S."/>
            <person name="Alexander J.E."/>
            <person name="Rich S.A."/>
            <person name="Livny J."/>
            <person name="Vlamakis H."/>
            <person name="Clish C."/>
            <person name="Bullock K."/>
            <person name="Deik A."/>
            <person name="Scott J."/>
            <person name="Pierce K.A."/>
            <person name="Xavier R.J."/>
            <person name="Alm E.J."/>
        </authorList>
    </citation>
    <scope>NUCLEOTIDE SEQUENCE [LARGE SCALE GENOMIC DNA]</scope>
    <source>
        <strain evidence="12 18">BIOML-A27</strain>
    </source>
</reference>
<dbReference type="InterPro" id="IPR036097">
    <property type="entry name" value="HisK_dim/P_sf"/>
</dbReference>
<keyword evidence="11" id="KW-0418">Kinase</keyword>
<dbReference type="GeneID" id="99749656"/>
<dbReference type="PANTHER" id="PTHR43547:SF2">
    <property type="entry name" value="HYBRID SIGNAL TRANSDUCTION HISTIDINE KINASE C"/>
    <property type="match status" value="1"/>
</dbReference>
<evidence type="ECO:0000259" key="9">
    <source>
        <dbReference type="PROSITE" id="PS50109"/>
    </source>
</evidence>
<dbReference type="Gene3D" id="1.10.287.130">
    <property type="match status" value="1"/>
</dbReference>
<dbReference type="GO" id="GO:0003700">
    <property type="term" value="F:DNA-binding transcription factor activity"/>
    <property type="evidence" value="ECO:0007669"/>
    <property type="project" value="InterPro"/>
</dbReference>
<dbReference type="InterPro" id="IPR004358">
    <property type="entry name" value="Sig_transdc_His_kin-like_C"/>
</dbReference>
<reference evidence="16 17" key="2">
    <citation type="submission" date="2018-08" db="EMBL/GenBank/DDBJ databases">
        <title>A genome reference for cultivated species of the human gut microbiota.</title>
        <authorList>
            <person name="Zou Y."/>
            <person name="Xue W."/>
            <person name="Luo G."/>
        </authorList>
    </citation>
    <scope>NUCLEOTIDE SEQUENCE [LARGE SCALE GENOMIC DNA]</scope>
    <source>
        <strain evidence="14 16">AF17-20</strain>
        <strain evidence="13 17">AF21-53</strain>
    </source>
</reference>
<feature type="transmembrane region" description="Helical" evidence="7">
    <location>
        <begin position="778"/>
        <end position="800"/>
    </location>
</feature>
<dbReference type="SMART" id="SM00342">
    <property type="entry name" value="HTH_ARAC"/>
    <property type="match status" value="1"/>
</dbReference>
<feature type="modified residue" description="4-aspartylphosphate" evidence="6">
    <location>
        <position position="1150"/>
    </location>
</feature>
<evidence type="ECO:0000256" key="1">
    <source>
        <dbReference type="ARBA" id="ARBA00000085"/>
    </source>
</evidence>
<dbReference type="EC" id="2.7.13.3" evidence="2"/>
<dbReference type="InterPro" id="IPR009057">
    <property type="entry name" value="Homeodomain-like_sf"/>
</dbReference>
<dbReference type="EMBL" id="QRVP01000015">
    <property type="protein sequence ID" value="RGS53369.1"/>
    <property type="molecule type" value="Genomic_DNA"/>
</dbReference>
<dbReference type="PROSITE" id="PS50110">
    <property type="entry name" value="RESPONSE_REGULATORY"/>
    <property type="match status" value="1"/>
</dbReference>
<keyword evidence="5" id="KW-0804">Transcription</keyword>
<dbReference type="SUPFAM" id="SSF52172">
    <property type="entry name" value="CheY-like"/>
    <property type="match status" value="1"/>
</dbReference>
<keyword evidence="11" id="KW-0808">Transferase</keyword>
<dbReference type="Gene3D" id="2.60.40.10">
    <property type="entry name" value="Immunoglobulins"/>
    <property type="match status" value="1"/>
</dbReference>
<evidence type="ECO:0000259" key="10">
    <source>
        <dbReference type="PROSITE" id="PS50110"/>
    </source>
</evidence>
<comment type="catalytic activity">
    <reaction evidence="1">
        <text>ATP + protein L-histidine = ADP + protein N-phospho-L-histidine.</text>
        <dbReference type="EC" id="2.7.13.3"/>
    </reaction>
</comment>
<dbReference type="RefSeq" id="WP_005829621.1">
    <property type="nucleotide sequence ID" value="NZ_BQNO01000001.1"/>
</dbReference>
<evidence type="ECO:0000259" key="8">
    <source>
        <dbReference type="PROSITE" id="PS01124"/>
    </source>
</evidence>
<dbReference type="Pfam" id="PF07495">
    <property type="entry name" value="Y_Y_Y"/>
    <property type="match status" value="1"/>
</dbReference>
<dbReference type="GO" id="GO:0043565">
    <property type="term" value="F:sequence-specific DNA binding"/>
    <property type="evidence" value="ECO:0007669"/>
    <property type="project" value="InterPro"/>
</dbReference>
<evidence type="ECO:0000313" key="18">
    <source>
        <dbReference type="Proteomes" id="UP000433928"/>
    </source>
</evidence>
<evidence type="ECO:0000313" key="12">
    <source>
        <dbReference type="EMBL" id="KAB4167464.1"/>
    </source>
</evidence>
<dbReference type="PRINTS" id="PR00344">
    <property type="entry name" value="BCTRLSENSOR"/>
</dbReference>
<dbReference type="Proteomes" id="UP000284022">
    <property type="component" value="Unassembled WGS sequence"/>
</dbReference>
<dbReference type="EMBL" id="CZAO01000014">
    <property type="protein sequence ID" value="CUQ03801.1"/>
    <property type="molecule type" value="Genomic_DNA"/>
</dbReference>
<evidence type="ECO:0000256" key="3">
    <source>
        <dbReference type="ARBA" id="ARBA00022553"/>
    </source>
</evidence>
<evidence type="ECO:0000313" key="15">
    <source>
        <dbReference type="Proteomes" id="UP000095766"/>
    </source>
</evidence>
<dbReference type="SMART" id="SM00387">
    <property type="entry name" value="HATPase_c"/>
    <property type="match status" value="1"/>
</dbReference>
<dbReference type="PANTHER" id="PTHR43547">
    <property type="entry name" value="TWO-COMPONENT HISTIDINE KINASE"/>
    <property type="match status" value="1"/>
</dbReference>
<dbReference type="PROSITE" id="PS50109">
    <property type="entry name" value="HIS_KIN"/>
    <property type="match status" value="1"/>
</dbReference>
<keyword evidence="4" id="KW-0805">Transcription regulation</keyword>
<dbReference type="Proteomes" id="UP000433928">
    <property type="component" value="Unassembled WGS sequence"/>
</dbReference>
<dbReference type="SUPFAM" id="SSF63829">
    <property type="entry name" value="Calcium-dependent phosphotriesterase"/>
    <property type="match status" value="1"/>
</dbReference>
<dbReference type="PROSITE" id="PS01124">
    <property type="entry name" value="HTH_ARAC_FAMILY_2"/>
    <property type="match status" value="1"/>
</dbReference>
<dbReference type="Pfam" id="PF00072">
    <property type="entry name" value="Response_reg"/>
    <property type="match status" value="1"/>
</dbReference>
<feature type="domain" description="Histidine kinase" evidence="9">
    <location>
        <begin position="836"/>
        <end position="1056"/>
    </location>
</feature>
<dbReference type="SUPFAM" id="SSF46689">
    <property type="entry name" value="Homeodomain-like"/>
    <property type="match status" value="1"/>
</dbReference>
<feature type="domain" description="Response regulatory" evidence="10">
    <location>
        <begin position="1102"/>
        <end position="1217"/>
    </location>
</feature>
<dbReference type="CDD" id="cd00082">
    <property type="entry name" value="HisKA"/>
    <property type="match status" value="1"/>
</dbReference>
<dbReference type="InterPro" id="IPR011006">
    <property type="entry name" value="CheY-like_superfamily"/>
</dbReference>
<dbReference type="SUPFAM" id="SSF47384">
    <property type="entry name" value="Homodimeric domain of signal transducing histidine kinase"/>
    <property type="match status" value="1"/>
</dbReference>
<accession>A0A174R2Y7</accession>
<dbReference type="InterPro" id="IPR005467">
    <property type="entry name" value="His_kinase_dom"/>
</dbReference>
<dbReference type="Pfam" id="PF07494">
    <property type="entry name" value="Reg_prop"/>
    <property type="match status" value="2"/>
</dbReference>
<gene>
    <name evidence="11" type="primary">luxQ_7</name>
    <name evidence="14" type="ORF">DWW83_01645</name>
    <name evidence="13" type="ORF">DWX87_14560</name>
    <name evidence="11" type="ORF">ERS852510_02997</name>
    <name evidence="12" type="ORF">GAQ59_18465</name>
</gene>